<evidence type="ECO:0000313" key="3">
    <source>
        <dbReference type="Proteomes" id="UP000223363"/>
    </source>
</evidence>
<gene>
    <name evidence="2" type="ORF">2050HW_00207</name>
</gene>
<feature type="transmembrane region" description="Helical" evidence="1">
    <location>
        <begin position="67"/>
        <end position="84"/>
    </location>
</feature>
<sequence>MIEYIRSENFLSGFYFVLFVVSTFTFIGIRHSEVIGQLTRATTWVLVAAGLMTIFGFVVIAPITKDWSHLGFLPFTSFLGYVVARITTSMENERVDNKSKRRSIHHAKD</sequence>
<feature type="transmembrane region" description="Helical" evidence="1">
    <location>
        <begin position="12"/>
        <end position="29"/>
    </location>
</feature>
<evidence type="ECO:0000256" key="1">
    <source>
        <dbReference type="SAM" id="Phobius"/>
    </source>
</evidence>
<accession>A0A289ZIQ2</accession>
<proteinExistence type="predicted"/>
<dbReference type="Proteomes" id="UP000223363">
    <property type="component" value="Segment"/>
</dbReference>
<keyword evidence="1" id="KW-0472">Membrane</keyword>
<dbReference type="EMBL" id="MF285618">
    <property type="protein sequence ID" value="ATA65542.1"/>
    <property type="molecule type" value="Genomic_DNA"/>
</dbReference>
<keyword evidence="3" id="KW-1185">Reference proteome</keyword>
<reference evidence="3" key="1">
    <citation type="submission" date="2017-06" db="EMBL/GenBank/DDBJ databases">
        <authorList>
            <person name="Zhao X."/>
        </authorList>
    </citation>
    <scope>NUCLEOTIDE SEQUENCE [LARGE SCALE GENOMIC DNA]</scope>
</reference>
<keyword evidence="1" id="KW-1133">Transmembrane helix</keyword>
<keyword evidence="1" id="KW-0812">Transmembrane</keyword>
<evidence type="ECO:0008006" key="4">
    <source>
        <dbReference type="Google" id="ProtNLM"/>
    </source>
</evidence>
<feature type="transmembrane region" description="Helical" evidence="1">
    <location>
        <begin position="41"/>
        <end position="61"/>
    </location>
</feature>
<protein>
    <recommendedName>
        <fullName evidence="4">Holin</fullName>
    </recommendedName>
</protein>
<name>A0A289ZIQ2_9CAUD</name>
<organism evidence="2 3">
    <name type="scientific">Serratia phage vB_SmaM_ 2050HW</name>
    <dbReference type="NCBI Taxonomy" id="2024252"/>
    <lineage>
        <taxon>Viruses</taxon>
        <taxon>Duplodnaviria</taxon>
        <taxon>Heunggongvirae</taxon>
        <taxon>Uroviricota</taxon>
        <taxon>Caudoviricetes</taxon>
        <taxon>Chimalliviridae</taxon>
        <taxon>Moabitevirus</taxon>
        <taxon>Moabitevirus mv2050HW</taxon>
    </lineage>
</organism>
<evidence type="ECO:0000313" key="2">
    <source>
        <dbReference type="EMBL" id="ATA65542.1"/>
    </source>
</evidence>